<name>A0A2D1R6I2_SPHYA</name>
<evidence type="ECO:0000313" key="1">
    <source>
        <dbReference type="EMBL" id="ATP20465.1"/>
    </source>
</evidence>
<dbReference type="Proteomes" id="UP000037029">
    <property type="component" value="Chromosome"/>
</dbReference>
<sequence>MTWFNGYDMVRFNFLKPDDTDWAGFCVWADTQSPVRKDQITSKYIGPNNEVSLSLLPDTDYFITYAAYDAFGTDLLTGCGKRLFP</sequence>
<protein>
    <submittedName>
        <fullName evidence="1">Uncharacterized protein</fullName>
    </submittedName>
</protein>
<reference evidence="1 2" key="1">
    <citation type="submission" date="2017-04" db="EMBL/GenBank/DDBJ databases">
        <title>Characterization, genome and methylation analysis of a phthalic acid esters degrading strain Sphingobium yanoikuyae SHJ.</title>
        <authorList>
            <person name="Feng L."/>
        </authorList>
    </citation>
    <scope>NUCLEOTIDE SEQUENCE [LARGE SCALE GENOMIC DNA]</scope>
    <source>
        <strain evidence="1 2">SHJ</strain>
    </source>
</reference>
<dbReference type="EMBL" id="CP020925">
    <property type="protein sequence ID" value="ATP20465.1"/>
    <property type="molecule type" value="Genomic_DNA"/>
</dbReference>
<organism evidence="1 2">
    <name type="scientific">Sphingobium yanoikuyae</name>
    <name type="common">Sphingomonas yanoikuyae</name>
    <dbReference type="NCBI Taxonomy" id="13690"/>
    <lineage>
        <taxon>Bacteria</taxon>
        <taxon>Pseudomonadati</taxon>
        <taxon>Pseudomonadota</taxon>
        <taxon>Alphaproteobacteria</taxon>
        <taxon>Sphingomonadales</taxon>
        <taxon>Sphingomonadaceae</taxon>
        <taxon>Sphingobium</taxon>
    </lineage>
</organism>
<proteinExistence type="predicted"/>
<evidence type="ECO:0000313" key="2">
    <source>
        <dbReference type="Proteomes" id="UP000037029"/>
    </source>
</evidence>
<accession>A0A2D1R6I2</accession>
<gene>
    <name evidence="1" type="ORF">BV87_20165</name>
</gene>
<dbReference type="AlphaFoldDB" id="A0A2D1R6I2"/>